<name>A0A371IIA3_MUCPR</name>
<accession>A0A371IIA3</accession>
<feature type="domain" description="Reverse transcriptase Ty1/copia-type" evidence="1">
    <location>
        <begin position="54"/>
        <end position="110"/>
    </location>
</feature>
<dbReference type="InterPro" id="IPR013103">
    <property type="entry name" value="RVT_2"/>
</dbReference>
<feature type="non-terminal residue" evidence="2">
    <location>
        <position position="1"/>
    </location>
</feature>
<organism evidence="2 3">
    <name type="scientific">Mucuna pruriens</name>
    <name type="common">Velvet bean</name>
    <name type="synonym">Dolichos pruriens</name>
    <dbReference type="NCBI Taxonomy" id="157652"/>
    <lineage>
        <taxon>Eukaryota</taxon>
        <taxon>Viridiplantae</taxon>
        <taxon>Streptophyta</taxon>
        <taxon>Embryophyta</taxon>
        <taxon>Tracheophyta</taxon>
        <taxon>Spermatophyta</taxon>
        <taxon>Magnoliopsida</taxon>
        <taxon>eudicotyledons</taxon>
        <taxon>Gunneridae</taxon>
        <taxon>Pentapetalae</taxon>
        <taxon>rosids</taxon>
        <taxon>fabids</taxon>
        <taxon>Fabales</taxon>
        <taxon>Fabaceae</taxon>
        <taxon>Papilionoideae</taxon>
        <taxon>50 kb inversion clade</taxon>
        <taxon>NPAAA clade</taxon>
        <taxon>indigoferoid/millettioid clade</taxon>
        <taxon>Phaseoleae</taxon>
        <taxon>Mucuna</taxon>
    </lineage>
</organism>
<evidence type="ECO:0000259" key="1">
    <source>
        <dbReference type="Pfam" id="PF07727"/>
    </source>
</evidence>
<proteinExistence type="predicted"/>
<dbReference type="STRING" id="157652.A0A371IIA3"/>
<evidence type="ECO:0000313" key="3">
    <source>
        <dbReference type="Proteomes" id="UP000257109"/>
    </source>
</evidence>
<keyword evidence="3" id="KW-1185">Reference proteome</keyword>
<protein>
    <submittedName>
        <fullName evidence="2">Mitochondrial protein</fullName>
    </submittedName>
</protein>
<dbReference type="EMBL" id="QJKJ01000030">
    <property type="protein sequence ID" value="RDY14705.1"/>
    <property type="molecule type" value="Genomic_DNA"/>
</dbReference>
<dbReference type="OrthoDB" id="1917367at2759"/>
<evidence type="ECO:0000313" key="2">
    <source>
        <dbReference type="EMBL" id="RDY14705.1"/>
    </source>
</evidence>
<gene>
    <name evidence="2" type="ORF">CR513_00190</name>
</gene>
<comment type="caution">
    <text evidence="2">The sequence shown here is derived from an EMBL/GenBank/DDBJ whole genome shotgun (WGS) entry which is preliminary data.</text>
</comment>
<sequence length="114" mass="13269">MSLGMIMILRKLLTHRSFIAATDAIKIHALVQKAIKDSNWVQAMKEEMMTLKRNSTWDIVDKLKDKRVVGCRWIYTVKCKFDGTLDRYKARLVAKGYTQTCGIDHEETFASWQK</sequence>
<dbReference type="Proteomes" id="UP000257109">
    <property type="component" value="Unassembled WGS sequence"/>
</dbReference>
<dbReference type="AlphaFoldDB" id="A0A371IIA3"/>
<dbReference type="Pfam" id="PF07727">
    <property type="entry name" value="RVT_2"/>
    <property type="match status" value="1"/>
</dbReference>
<reference evidence="2" key="1">
    <citation type="submission" date="2018-05" db="EMBL/GenBank/DDBJ databases">
        <title>Draft genome of Mucuna pruriens seed.</title>
        <authorList>
            <person name="Nnadi N.E."/>
            <person name="Vos R."/>
            <person name="Hasami M.H."/>
            <person name="Devisetty U.K."/>
            <person name="Aguiy J.C."/>
        </authorList>
    </citation>
    <scope>NUCLEOTIDE SEQUENCE [LARGE SCALE GENOMIC DNA]</scope>
    <source>
        <strain evidence="2">JCA_2017</strain>
    </source>
</reference>